<comment type="caution">
    <text evidence="3">The sequence shown here is derived from an EMBL/GenBank/DDBJ whole genome shotgun (WGS) entry which is preliminary data.</text>
</comment>
<evidence type="ECO:0000259" key="2">
    <source>
        <dbReference type="Pfam" id="PF20906"/>
    </source>
</evidence>
<dbReference type="Pfam" id="PF06032">
    <property type="entry name" value="S-Me-THD_N"/>
    <property type="match status" value="1"/>
</dbReference>
<organism evidence="3 4">
    <name type="scientific">Brevibacterium senegalense</name>
    <dbReference type="NCBI Taxonomy" id="1033736"/>
    <lineage>
        <taxon>Bacteria</taxon>
        <taxon>Bacillati</taxon>
        <taxon>Actinomycetota</taxon>
        <taxon>Actinomycetes</taxon>
        <taxon>Micrococcales</taxon>
        <taxon>Brevibacteriaceae</taxon>
        <taxon>Brevibacterium</taxon>
    </lineage>
</organism>
<feature type="domain" description="S-Me-THD N-terminal" evidence="1">
    <location>
        <begin position="9"/>
        <end position="157"/>
    </location>
</feature>
<gene>
    <name evidence="3" type="ORF">K8V08_00285</name>
</gene>
<dbReference type="Proteomes" id="UP000784435">
    <property type="component" value="Unassembled WGS sequence"/>
</dbReference>
<dbReference type="AlphaFoldDB" id="A0A921MB72"/>
<dbReference type="EMBL" id="DYUK01000011">
    <property type="protein sequence ID" value="HJG78833.1"/>
    <property type="molecule type" value="Genomic_DNA"/>
</dbReference>
<dbReference type="SUPFAM" id="SSF160991">
    <property type="entry name" value="CV3147-like"/>
    <property type="match status" value="1"/>
</dbReference>
<reference evidence="3" key="1">
    <citation type="journal article" date="2021" name="PeerJ">
        <title>Extensive microbial diversity within the chicken gut microbiome revealed by metagenomics and culture.</title>
        <authorList>
            <person name="Gilroy R."/>
            <person name="Ravi A."/>
            <person name="Getino M."/>
            <person name="Pursley I."/>
            <person name="Horton D.L."/>
            <person name="Alikhan N.F."/>
            <person name="Baker D."/>
            <person name="Gharbi K."/>
            <person name="Hall N."/>
            <person name="Watson M."/>
            <person name="Adriaenssens E.M."/>
            <person name="Foster-Nyarko E."/>
            <person name="Jarju S."/>
            <person name="Secka A."/>
            <person name="Antonio M."/>
            <person name="Oren A."/>
            <person name="Chaudhuri R.R."/>
            <person name="La Ragione R."/>
            <person name="Hildebrand F."/>
            <person name="Pallen M.J."/>
        </authorList>
    </citation>
    <scope>NUCLEOTIDE SEQUENCE</scope>
    <source>
        <strain evidence="3">ChiGjej5B5-7349</strain>
    </source>
</reference>
<dbReference type="InterPro" id="IPR048350">
    <property type="entry name" value="S-Me-THD-like_C"/>
</dbReference>
<evidence type="ECO:0000313" key="4">
    <source>
        <dbReference type="Proteomes" id="UP000784435"/>
    </source>
</evidence>
<evidence type="ECO:0000313" key="3">
    <source>
        <dbReference type="EMBL" id="HJG78833.1"/>
    </source>
</evidence>
<dbReference type="InterPro" id="IPR010318">
    <property type="entry name" value="S-Me-THD_N"/>
</dbReference>
<sequence length="344" mass="35652">MSVRLHRDDLPALACAARLQGSGGGGSPRLMELLLPRAVEWPIDVVDVAEADPQTPCCAVAFAGSTMVLTERFVDRDPFARLIDAAERWLGTSIPSVCAMEGGGINALVPLLCEGLMVVDADLSGRAVPSLDQMSIFVDELPGLITVCETGGGGLAVLETDRPADIEALVRASMVRSGGAGAVLLAGFTVGDLADHAITGHTARGLALGRAFLESAEATATDAAVAIGARLIGLGRVAAIDHDRDDPHLSVFDIRTAQGEVLRVVARSEFLAVILDGAPVATSPDAIIAIDVLSHAILEVADLTVNAHVAVLVVEAAPWWWDRAGRAEAVLPSAYGLTGVDVRA</sequence>
<evidence type="ECO:0000259" key="1">
    <source>
        <dbReference type="Pfam" id="PF06032"/>
    </source>
</evidence>
<dbReference type="InterPro" id="IPR027479">
    <property type="entry name" value="S-Me-THD_N_sf"/>
</dbReference>
<reference evidence="3" key="2">
    <citation type="submission" date="2021-09" db="EMBL/GenBank/DDBJ databases">
        <authorList>
            <person name="Gilroy R."/>
        </authorList>
    </citation>
    <scope>NUCLEOTIDE SEQUENCE</scope>
    <source>
        <strain evidence="3">ChiGjej5B5-7349</strain>
    </source>
</reference>
<feature type="domain" description="S-Me-THD-like C-terminal" evidence="2">
    <location>
        <begin position="165"/>
        <end position="339"/>
    </location>
</feature>
<dbReference type="Gene3D" id="3.40.1610.10">
    <property type="entry name" value="CV3147-like domain"/>
    <property type="match status" value="1"/>
</dbReference>
<name>A0A921MB72_9MICO</name>
<protein>
    <submittedName>
        <fullName evidence="3">DUF917 domain-containing protein</fullName>
    </submittedName>
</protein>
<dbReference type="Pfam" id="PF20906">
    <property type="entry name" value="S-Me-THD_C"/>
    <property type="match status" value="1"/>
</dbReference>
<accession>A0A921MB72</accession>
<proteinExistence type="predicted"/>